<dbReference type="Proteomes" id="UP000324800">
    <property type="component" value="Unassembled WGS sequence"/>
</dbReference>
<proteinExistence type="predicted"/>
<evidence type="ECO:0000313" key="1">
    <source>
        <dbReference type="EMBL" id="KAA6390721.1"/>
    </source>
</evidence>
<name>A0A5J4W709_9EUKA</name>
<reference evidence="1 2" key="1">
    <citation type="submission" date="2019-03" db="EMBL/GenBank/DDBJ databases">
        <title>Single cell metagenomics reveals metabolic interactions within the superorganism composed of flagellate Streblomastix strix and complex community of Bacteroidetes bacteria on its surface.</title>
        <authorList>
            <person name="Treitli S.C."/>
            <person name="Kolisko M."/>
            <person name="Husnik F."/>
            <person name="Keeling P."/>
            <person name="Hampl V."/>
        </authorList>
    </citation>
    <scope>NUCLEOTIDE SEQUENCE [LARGE SCALE GENOMIC DNA]</scope>
    <source>
        <strain evidence="1">ST1C</strain>
    </source>
</reference>
<sequence>MAIDDSFMSGYYSSKMGAKTNIQVALQGNLTSGIVDSTLIMYNRMVNQNNLEESIATIVYPQPTNAQITLQKHYICDAIIRFTIDDAPDPFVLNFQTNGEIGGIMPRASRGLESVQNYFKCDLLSYEPRGLSSRPKKNSKCDPLPPSIVTSLQNIFQSHNTGAPIRFYLQHIFEKPYPPIPYNAIPHNQLETDKISN</sequence>
<accession>A0A5J4W709</accession>
<protein>
    <submittedName>
        <fullName evidence="1">Uncharacterized protein</fullName>
    </submittedName>
</protein>
<organism evidence="1 2">
    <name type="scientific">Streblomastix strix</name>
    <dbReference type="NCBI Taxonomy" id="222440"/>
    <lineage>
        <taxon>Eukaryota</taxon>
        <taxon>Metamonada</taxon>
        <taxon>Preaxostyla</taxon>
        <taxon>Oxymonadida</taxon>
        <taxon>Streblomastigidae</taxon>
        <taxon>Streblomastix</taxon>
    </lineage>
</organism>
<dbReference type="EMBL" id="SNRW01003130">
    <property type="protein sequence ID" value="KAA6390721.1"/>
    <property type="molecule type" value="Genomic_DNA"/>
</dbReference>
<comment type="caution">
    <text evidence="1">The sequence shown here is derived from an EMBL/GenBank/DDBJ whole genome shotgun (WGS) entry which is preliminary data.</text>
</comment>
<evidence type="ECO:0000313" key="2">
    <source>
        <dbReference type="Proteomes" id="UP000324800"/>
    </source>
</evidence>
<gene>
    <name evidence="1" type="ORF">EZS28_013753</name>
</gene>
<dbReference type="AlphaFoldDB" id="A0A5J4W709"/>